<gene>
    <name evidence="2" type="ORF">B1756_03190</name>
</gene>
<accession>A0A2Z2HUZ8</accession>
<dbReference type="GeneID" id="32893051"/>
<evidence type="ECO:0000256" key="1">
    <source>
        <dbReference type="ARBA" id="ARBA00022801"/>
    </source>
</evidence>
<dbReference type="KEGG" id="naj:B1756_03190"/>
<keyword evidence="1 2" id="KW-0378">Hydrolase</keyword>
<organism evidence="2 3">
    <name type="scientific">Natrarchaeobaculum aegyptiacum</name>
    <dbReference type="NCBI Taxonomy" id="745377"/>
    <lineage>
        <taxon>Archaea</taxon>
        <taxon>Methanobacteriati</taxon>
        <taxon>Methanobacteriota</taxon>
        <taxon>Stenosarchaea group</taxon>
        <taxon>Halobacteria</taxon>
        <taxon>Halobacteriales</taxon>
        <taxon>Natrialbaceae</taxon>
        <taxon>Natrarchaeobaculum</taxon>
    </lineage>
</organism>
<dbReference type="PANTHER" id="PTHR43316">
    <property type="entry name" value="HYDROLASE, HALOACID DELAHOGENASE-RELATED"/>
    <property type="match status" value="1"/>
</dbReference>
<reference evidence="3" key="1">
    <citation type="submission" date="2017-02" db="EMBL/GenBank/DDBJ databases">
        <title>Natronthermophilus aegyptiacus gen. nov.,sp. nov., an aerobic, extremely halophilic alkalithermophilic archaeon isolated from the athalassohaline Wadi An Natrun, Egypt.</title>
        <authorList>
            <person name="Zhao B."/>
        </authorList>
    </citation>
    <scope>NUCLEOTIDE SEQUENCE [LARGE SCALE GENOMIC DNA]</scope>
    <source>
        <strain evidence="3">JW/NM-HA 15</strain>
    </source>
</reference>
<dbReference type="InterPro" id="IPR023214">
    <property type="entry name" value="HAD_sf"/>
</dbReference>
<dbReference type="InterPro" id="IPR051540">
    <property type="entry name" value="S-2-haloacid_dehalogenase"/>
</dbReference>
<keyword evidence="3" id="KW-1185">Reference proteome</keyword>
<dbReference type="PANTHER" id="PTHR43316:SF3">
    <property type="entry name" value="HALOACID DEHALOGENASE, TYPE II (AFU_ORTHOLOGUE AFUA_2G07750)-RELATED"/>
    <property type="match status" value="1"/>
</dbReference>
<proteinExistence type="predicted"/>
<evidence type="ECO:0000313" key="2">
    <source>
        <dbReference type="EMBL" id="ARS88854.1"/>
    </source>
</evidence>
<name>A0A2Z2HUZ8_9EURY</name>
<dbReference type="EMBL" id="CP019893">
    <property type="protein sequence ID" value="ARS88854.1"/>
    <property type="molecule type" value="Genomic_DNA"/>
</dbReference>
<dbReference type="RefSeq" id="WP_086887240.1">
    <property type="nucleotide sequence ID" value="NZ_CP019893.1"/>
</dbReference>
<protein>
    <submittedName>
        <fullName evidence="2">HAD family hydrolase</fullName>
    </submittedName>
</protein>
<dbReference type="InterPro" id="IPR036412">
    <property type="entry name" value="HAD-like_sf"/>
</dbReference>
<dbReference type="OrthoDB" id="238326at2157"/>
<sequence>MGVSFDLFGTLVAAERPATPATAVGAELEARGVTVPDDWQDAYGELHHDLPPGRELSLVDHVAGALESRGVVADHEVSRAAVIAAFDASVEVRPGARAAVATARERGPVAVCSNCSVPGLVERTLEQTGLEAAGFDAVVSSVDCGWRKPAPEIFAVTAERLGVSVADLVHVGDDPQADGGIEDVGGTALVLATADGGPGNRTSTGRSERDTVTLEAVPDRLERVVEGQT</sequence>
<dbReference type="Pfam" id="PF00702">
    <property type="entry name" value="Hydrolase"/>
    <property type="match status" value="1"/>
</dbReference>
<dbReference type="SUPFAM" id="SSF56784">
    <property type="entry name" value="HAD-like"/>
    <property type="match status" value="1"/>
</dbReference>
<dbReference type="Proteomes" id="UP000250088">
    <property type="component" value="Chromosome"/>
</dbReference>
<dbReference type="Gene3D" id="3.40.50.1000">
    <property type="entry name" value="HAD superfamily/HAD-like"/>
    <property type="match status" value="1"/>
</dbReference>
<dbReference type="AlphaFoldDB" id="A0A2Z2HUZ8"/>
<dbReference type="GO" id="GO:0016787">
    <property type="term" value="F:hydrolase activity"/>
    <property type="evidence" value="ECO:0007669"/>
    <property type="project" value="UniProtKB-KW"/>
</dbReference>
<evidence type="ECO:0000313" key="3">
    <source>
        <dbReference type="Proteomes" id="UP000250088"/>
    </source>
</evidence>